<dbReference type="Gene3D" id="1.10.10.10">
    <property type="entry name" value="Winged helix-like DNA-binding domain superfamily/Winged helix DNA-binding domain"/>
    <property type="match status" value="1"/>
</dbReference>
<evidence type="ECO:0000259" key="4">
    <source>
        <dbReference type="PROSITE" id="PS50995"/>
    </source>
</evidence>
<dbReference type="InterPro" id="IPR023187">
    <property type="entry name" value="Tscrpt_reg_MarR-type_CS"/>
</dbReference>
<dbReference type="InterPro" id="IPR036390">
    <property type="entry name" value="WH_DNA-bd_sf"/>
</dbReference>
<proteinExistence type="predicted"/>
<name>A0A939IIY9_9GAMM</name>
<evidence type="ECO:0000313" key="6">
    <source>
        <dbReference type="Proteomes" id="UP000664303"/>
    </source>
</evidence>
<dbReference type="EMBL" id="JAFKCZ010000003">
    <property type="protein sequence ID" value="MBN7795736.1"/>
    <property type="molecule type" value="Genomic_DNA"/>
</dbReference>
<dbReference type="PANTHER" id="PTHR33164">
    <property type="entry name" value="TRANSCRIPTIONAL REGULATOR, MARR FAMILY"/>
    <property type="match status" value="1"/>
</dbReference>
<keyword evidence="1" id="KW-0805">Transcription regulation</keyword>
<dbReference type="SUPFAM" id="SSF46785">
    <property type="entry name" value="Winged helix' DNA-binding domain"/>
    <property type="match status" value="1"/>
</dbReference>
<evidence type="ECO:0000313" key="5">
    <source>
        <dbReference type="EMBL" id="MBN7795736.1"/>
    </source>
</evidence>
<dbReference type="AlphaFoldDB" id="A0A939IIY9"/>
<dbReference type="RefSeq" id="WP_206559185.1">
    <property type="nucleotide sequence ID" value="NZ_JAFKCZ010000003.1"/>
</dbReference>
<dbReference type="Proteomes" id="UP000664303">
    <property type="component" value="Unassembled WGS sequence"/>
</dbReference>
<dbReference type="InterPro" id="IPR000835">
    <property type="entry name" value="HTH_MarR-typ"/>
</dbReference>
<gene>
    <name evidence="5" type="ORF">JYP50_03985</name>
</gene>
<evidence type="ECO:0000256" key="3">
    <source>
        <dbReference type="ARBA" id="ARBA00023163"/>
    </source>
</evidence>
<keyword evidence="6" id="KW-1185">Reference proteome</keyword>
<organism evidence="5 6">
    <name type="scientific">Parahaliea mediterranea</name>
    <dbReference type="NCBI Taxonomy" id="651086"/>
    <lineage>
        <taxon>Bacteria</taxon>
        <taxon>Pseudomonadati</taxon>
        <taxon>Pseudomonadota</taxon>
        <taxon>Gammaproteobacteria</taxon>
        <taxon>Cellvibrionales</taxon>
        <taxon>Halieaceae</taxon>
        <taxon>Parahaliea</taxon>
    </lineage>
</organism>
<evidence type="ECO:0000256" key="1">
    <source>
        <dbReference type="ARBA" id="ARBA00023015"/>
    </source>
</evidence>
<keyword evidence="3" id="KW-0804">Transcription</keyword>
<accession>A0A939IIY9</accession>
<evidence type="ECO:0000256" key="2">
    <source>
        <dbReference type="ARBA" id="ARBA00023125"/>
    </source>
</evidence>
<protein>
    <submittedName>
        <fullName evidence="5">MarR family transcriptional regulator</fullName>
    </submittedName>
</protein>
<reference evidence="5" key="1">
    <citation type="submission" date="2021-02" db="EMBL/GenBank/DDBJ databases">
        <title>PHA producing bacteria isolated from coastal sediment in Guangdong, Shenzhen.</title>
        <authorList>
            <person name="Zheng W."/>
            <person name="Yu S."/>
            <person name="Huang Y."/>
        </authorList>
    </citation>
    <scope>NUCLEOTIDE SEQUENCE</scope>
    <source>
        <strain evidence="5">TN14-10</strain>
    </source>
</reference>
<dbReference type="InterPro" id="IPR039422">
    <property type="entry name" value="MarR/SlyA-like"/>
</dbReference>
<dbReference type="SMART" id="SM00347">
    <property type="entry name" value="HTH_MARR"/>
    <property type="match status" value="1"/>
</dbReference>
<dbReference type="PROSITE" id="PS50995">
    <property type="entry name" value="HTH_MARR_2"/>
    <property type="match status" value="1"/>
</dbReference>
<dbReference type="PANTHER" id="PTHR33164:SF64">
    <property type="entry name" value="TRANSCRIPTIONAL REGULATOR SLYA"/>
    <property type="match status" value="1"/>
</dbReference>
<dbReference type="InterPro" id="IPR036388">
    <property type="entry name" value="WH-like_DNA-bd_sf"/>
</dbReference>
<dbReference type="PRINTS" id="PR00598">
    <property type="entry name" value="HTHMARR"/>
</dbReference>
<sequence>MDISQSITYHITRTGNILRRLAAKKIRDAGLDVTPEESVFLNQLWDRDEQSLSELGRWSVKEPSTLTRQIDGLVKKGYVVREVNPVDRRSVFVRLTPAGKALKKRFEHTGIRQLDRDLAHALGGNPEKLLRELLDICQTAERELRGE</sequence>
<comment type="caution">
    <text evidence="5">The sequence shown here is derived from an EMBL/GenBank/DDBJ whole genome shotgun (WGS) entry which is preliminary data.</text>
</comment>
<dbReference type="GO" id="GO:0003700">
    <property type="term" value="F:DNA-binding transcription factor activity"/>
    <property type="evidence" value="ECO:0007669"/>
    <property type="project" value="InterPro"/>
</dbReference>
<dbReference type="PROSITE" id="PS01117">
    <property type="entry name" value="HTH_MARR_1"/>
    <property type="match status" value="1"/>
</dbReference>
<dbReference type="Pfam" id="PF01047">
    <property type="entry name" value="MarR"/>
    <property type="match status" value="1"/>
</dbReference>
<dbReference type="GO" id="GO:0003677">
    <property type="term" value="F:DNA binding"/>
    <property type="evidence" value="ECO:0007669"/>
    <property type="project" value="UniProtKB-KW"/>
</dbReference>
<feature type="domain" description="HTH marR-type" evidence="4">
    <location>
        <begin position="4"/>
        <end position="139"/>
    </location>
</feature>
<keyword evidence="2" id="KW-0238">DNA-binding</keyword>
<dbReference type="GO" id="GO:0006950">
    <property type="term" value="P:response to stress"/>
    <property type="evidence" value="ECO:0007669"/>
    <property type="project" value="TreeGrafter"/>
</dbReference>